<evidence type="ECO:0000256" key="10">
    <source>
        <dbReference type="SAM" id="SignalP"/>
    </source>
</evidence>
<dbReference type="InterPro" id="IPR023997">
    <property type="entry name" value="TonB-dep_OMP_SusC/RagA_CS"/>
</dbReference>
<feature type="chain" id="PRO_5046358250" evidence="10">
    <location>
        <begin position="35"/>
        <end position="1007"/>
    </location>
</feature>
<evidence type="ECO:0000256" key="4">
    <source>
        <dbReference type="ARBA" id="ARBA00022692"/>
    </source>
</evidence>
<dbReference type="InterPro" id="IPR023996">
    <property type="entry name" value="TonB-dep_OMP_SusC/RagA"/>
</dbReference>
<evidence type="ECO:0000256" key="7">
    <source>
        <dbReference type="ARBA" id="ARBA00023237"/>
    </source>
</evidence>
<keyword evidence="2 8" id="KW-0813">Transport</keyword>
<name>A0ABV5FEH9_9FLAO</name>
<dbReference type="Gene3D" id="2.170.130.10">
    <property type="entry name" value="TonB-dependent receptor, plug domain"/>
    <property type="match status" value="1"/>
</dbReference>
<dbReference type="NCBIfam" id="TIGR04057">
    <property type="entry name" value="SusC_RagA_signa"/>
    <property type="match status" value="1"/>
</dbReference>
<dbReference type="Pfam" id="PF13715">
    <property type="entry name" value="CarbopepD_reg_2"/>
    <property type="match status" value="1"/>
</dbReference>
<protein>
    <submittedName>
        <fullName evidence="13">SusC/RagA family TonB-linked outer membrane protein</fullName>
    </submittedName>
</protein>
<dbReference type="InterPro" id="IPR039426">
    <property type="entry name" value="TonB-dep_rcpt-like"/>
</dbReference>
<evidence type="ECO:0000256" key="1">
    <source>
        <dbReference type="ARBA" id="ARBA00004571"/>
    </source>
</evidence>
<evidence type="ECO:0000259" key="12">
    <source>
        <dbReference type="Pfam" id="PF07715"/>
    </source>
</evidence>
<dbReference type="PROSITE" id="PS52016">
    <property type="entry name" value="TONB_DEPENDENT_REC_3"/>
    <property type="match status" value="1"/>
</dbReference>
<organism evidence="13 14">
    <name type="scientific">Mariniflexile ostreae</name>
    <dbReference type="NCBI Taxonomy" id="1520892"/>
    <lineage>
        <taxon>Bacteria</taxon>
        <taxon>Pseudomonadati</taxon>
        <taxon>Bacteroidota</taxon>
        <taxon>Flavobacteriia</taxon>
        <taxon>Flavobacteriales</taxon>
        <taxon>Flavobacteriaceae</taxon>
        <taxon>Mariniflexile</taxon>
    </lineage>
</organism>
<proteinExistence type="inferred from homology"/>
<dbReference type="Proteomes" id="UP001589585">
    <property type="component" value="Unassembled WGS sequence"/>
</dbReference>
<dbReference type="InterPro" id="IPR037066">
    <property type="entry name" value="Plug_dom_sf"/>
</dbReference>
<dbReference type="InterPro" id="IPR036942">
    <property type="entry name" value="Beta-barrel_TonB_sf"/>
</dbReference>
<evidence type="ECO:0000256" key="3">
    <source>
        <dbReference type="ARBA" id="ARBA00022452"/>
    </source>
</evidence>
<keyword evidence="7 8" id="KW-0998">Cell outer membrane</keyword>
<comment type="caution">
    <text evidence="13">The sequence shown here is derived from an EMBL/GenBank/DDBJ whole genome shotgun (WGS) entry which is preliminary data.</text>
</comment>
<dbReference type="Pfam" id="PF00593">
    <property type="entry name" value="TonB_dep_Rec_b-barrel"/>
    <property type="match status" value="1"/>
</dbReference>
<comment type="similarity">
    <text evidence="8 9">Belongs to the TonB-dependent receptor family.</text>
</comment>
<keyword evidence="4 8" id="KW-0812">Transmembrane</keyword>
<accession>A0ABV5FEH9</accession>
<dbReference type="InterPro" id="IPR008969">
    <property type="entry name" value="CarboxyPept-like_regulatory"/>
</dbReference>
<gene>
    <name evidence="13" type="ORF">ACFFU9_13875</name>
</gene>
<feature type="domain" description="TonB-dependent receptor-like beta-barrel" evidence="11">
    <location>
        <begin position="433"/>
        <end position="965"/>
    </location>
</feature>
<dbReference type="InterPro" id="IPR000531">
    <property type="entry name" value="Beta-barrel_TonB"/>
</dbReference>
<dbReference type="Gene3D" id="2.40.170.20">
    <property type="entry name" value="TonB-dependent receptor, beta-barrel domain"/>
    <property type="match status" value="1"/>
</dbReference>
<keyword evidence="14" id="KW-1185">Reference proteome</keyword>
<dbReference type="SUPFAM" id="SSF56935">
    <property type="entry name" value="Porins"/>
    <property type="match status" value="1"/>
</dbReference>
<dbReference type="Gene3D" id="2.60.40.1120">
    <property type="entry name" value="Carboxypeptidase-like, regulatory domain"/>
    <property type="match status" value="1"/>
</dbReference>
<dbReference type="NCBIfam" id="TIGR04056">
    <property type="entry name" value="OMP_RagA_SusC"/>
    <property type="match status" value="1"/>
</dbReference>
<feature type="domain" description="TonB-dependent receptor plug" evidence="12">
    <location>
        <begin position="126"/>
        <end position="232"/>
    </location>
</feature>
<evidence type="ECO:0000313" key="13">
    <source>
        <dbReference type="EMBL" id="MFB9057831.1"/>
    </source>
</evidence>
<evidence type="ECO:0000256" key="8">
    <source>
        <dbReference type="PROSITE-ProRule" id="PRU01360"/>
    </source>
</evidence>
<evidence type="ECO:0000259" key="11">
    <source>
        <dbReference type="Pfam" id="PF00593"/>
    </source>
</evidence>
<keyword evidence="10" id="KW-0732">Signal</keyword>
<sequence>MKKNKLSNMNFRPKYYFRFILVACICFAFNTANAQQLITGTVVDDSSIPIPGVNIVVDGTSTGTMTDFDGGFSINATKGAKLVFSYVGLKTVSVLIVDNTKLNIVLTTDSALLDEVVVIGYGTQKKSDIISSVTSVKPDEMMKVATSDVGEMLRGKAAGVQVSLNDGGPGSSSSILIRGKNSINGGNDPIVIADGVPVGSINDINPNDIASLEILKDAAAQAIYGARASNGVILITTKRGAEGKVSVSYNGSSGVQSINRNFDIYSGDEFAQLKREAFRGTNLGVYLPDEAIFSSLELASVQSGEYIDWEKEIIGIGTTQNHNLSISTGSEKTTVYSSFNYFKQEGVMRNSDYNRVTTRLNVDQKINKWLKLGLNTSFQFSNENRPNVGNVLLSAITTSPLGKIYEDDGTTLRLLPGGFEENKNPLIDLNETNSLNENRNDIVNVFLDISPFEGFNYRLNTSRRSYNNNSRSYNSTKSTSGISRGGLGSGSLRFQDNVEWQIENIFTYETDFSTDSKHNLNLTGVHSVTESEYNSYRNIADNIPNDILGINGLEAAETNTPFIDANRRGLVSFAARAEYNLDSKYYVTISGRADASTVFGAENKWGFFPAAAVGWNVHKENFIQDIETINNLKLRLSYGSVGNEGIAPYQSLSSAIQRDYIIDGKKVSGYVPGNFLPNPDLKWETSTTFNAALDLGLWRNRFTATVEFYNTRTKDLLIDQRLNAGLGYTRKKSNIGEVENQGIEASLNGAIVRKEDFTVNVGLIFSKNDNKIISLYGLDEDGDGKEDNDIANGWFIGQPIDVYYKYKPIGIFQEGEDIISTHQPNALPGDIKLYDRYPDDGNLNADDRVITKRGPDWIGTLNLDITYKDIDFSAAVTTVQGAIKDNPFLYGYIEGGSLRGVKNGIKQNYWIPENPGGDFPRPNEADDPTQLISMGLQEASYIRLQNVTLGYTLPKTTLSSLGLSNFRLFVTGSNLFTSTDFQSYSPEKKPNEYPEAVSVVMGLQVGF</sequence>
<evidence type="ECO:0000256" key="5">
    <source>
        <dbReference type="ARBA" id="ARBA00023077"/>
    </source>
</evidence>
<evidence type="ECO:0000313" key="14">
    <source>
        <dbReference type="Proteomes" id="UP001589585"/>
    </source>
</evidence>
<dbReference type="EMBL" id="JBHMFC010000098">
    <property type="protein sequence ID" value="MFB9057831.1"/>
    <property type="molecule type" value="Genomic_DNA"/>
</dbReference>
<dbReference type="Pfam" id="PF07715">
    <property type="entry name" value="Plug"/>
    <property type="match status" value="1"/>
</dbReference>
<dbReference type="SUPFAM" id="SSF49464">
    <property type="entry name" value="Carboxypeptidase regulatory domain-like"/>
    <property type="match status" value="1"/>
</dbReference>
<dbReference type="InterPro" id="IPR012910">
    <property type="entry name" value="Plug_dom"/>
</dbReference>
<reference evidence="13 14" key="1">
    <citation type="submission" date="2024-09" db="EMBL/GenBank/DDBJ databases">
        <authorList>
            <person name="Sun Q."/>
            <person name="Mori K."/>
        </authorList>
    </citation>
    <scope>NUCLEOTIDE SEQUENCE [LARGE SCALE GENOMIC DNA]</scope>
    <source>
        <strain evidence="13 14">CECT 8622</strain>
    </source>
</reference>
<keyword evidence="6 8" id="KW-0472">Membrane</keyword>
<comment type="subcellular location">
    <subcellularLocation>
        <location evidence="1 8">Cell outer membrane</location>
        <topology evidence="1 8">Multi-pass membrane protein</topology>
    </subcellularLocation>
</comment>
<keyword evidence="3 8" id="KW-1134">Transmembrane beta strand</keyword>
<evidence type="ECO:0000256" key="9">
    <source>
        <dbReference type="RuleBase" id="RU003357"/>
    </source>
</evidence>
<feature type="signal peptide" evidence="10">
    <location>
        <begin position="1"/>
        <end position="34"/>
    </location>
</feature>
<dbReference type="RefSeq" id="WP_379862084.1">
    <property type="nucleotide sequence ID" value="NZ_JBHMFC010000098.1"/>
</dbReference>
<evidence type="ECO:0000256" key="6">
    <source>
        <dbReference type="ARBA" id="ARBA00023136"/>
    </source>
</evidence>
<keyword evidence="5 9" id="KW-0798">TonB box</keyword>
<evidence type="ECO:0000256" key="2">
    <source>
        <dbReference type="ARBA" id="ARBA00022448"/>
    </source>
</evidence>